<protein>
    <submittedName>
        <fullName evidence="4">Uncharacterized protein</fullName>
    </submittedName>
</protein>
<feature type="region of interest" description="Disordered" evidence="3">
    <location>
        <begin position="73"/>
        <end position="207"/>
    </location>
</feature>
<name>A0AAW1XII3_RUBAR</name>
<feature type="region of interest" description="Disordered" evidence="3">
    <location>
        <begin position="294"/>
        <end position="317"/>
    </location>
</feature>
<evidence type="ECO:0000256" key="2">
    <source>
        <dbReference type="ARBA" id="ARBA00023054"/>
    </source>
</evidence>
<feature type="compositionally biased region" description="Basic residues" evidence="3">
    <location>
        <begin position="299"/>
        <end position="309"/>
    </location>
</feature>
<gene>
    <name evidence="4" type="ORF">M0R45_022703</name>
</gene>
<dbReference type="GO" id="GO:0042393">
    <property type="term" value="F:histone binding"/>
    <property type="evidence" value="ECO:0007669"/>
    <property type="project" value="TreeGrafter"/>
</dbReference>
<feature type="region of interest" description="Disordered" evidence="3">
    <location>
        <begin position="240"/>
        <end position="281"/>
    </location>
</feature>
<keyword evidence="2" id="KW-0175">Coiled coil</keyword>
<dbReference type="PANTHER" id="PTHR22691:SF8">
    <property type="entry name" value="PROTEIN SPT2 HOMOLOG"/>
    <property type="match status" value="1"/>
</dbReference>
<dbReference type="GO" id="GO:0005730">
    <property type="term" value="C:nucleolus"/>
    <property type="evidence" value="ECO:0007669"/>
    <property type="project" value="TreeGrafter"/>
</dbReference>
<accession>A0AAW1XII3</accession>
<proteinExistence type="inferred from homology"/>
<dbReference type="Proteomes" id="UP001457282">
    <property type="component" value="Unassembled WGS sequence"/>
</dbReference>
<evidence type="ECO:0000256" key="1">
    <source>
        <dbReference type="ARBA" id="ARBA00006461"/>
    </source>
</evidence>
<dbReference type="SMART" id="SM00784">
    <property type="entry name" value="SPT2"/>
    <property type="match status" value="1"/>
</dbReference>
<feature type="compositionally biased region" description="Polar residues" evidence="3">
    <location>
        <begin position="157"/>
        <end position="167"/>
    </location>
</feature>
<evidence type="ECO:0000256" key="3">
    <source>
        <dbReference type="SAM" id="MobiDB-lite"/>
    </source>
</evidence>
<dbReference type="AlphaFoldDB" id="A0AAW1XII3"/>
<dbReference type="PANTHER" id="PTHR22691">
    <property type="entry name" value="YEAST SPT2-RELATED"/>
    <property type="match status" value="1"/>
</dbReference>
<feature type="compositionally biased region" description="Basic and acidic residues" evidence="3">
    <location>
        <begin position="133"/>
        <end position="154"/>
    </location>
</feature>
<reference evidence="4 5" key="1">
    <citation type="journal article" date="2023" name="G3 (Bethesda)">
        <title>A chromosome-length genome assembly and annotation of blackberry (Rubus argutus, cv. 'Hillquist').</title>
        <authorList>
            <person name="Bruna T."/>
            <person name="Aryal R."/>
            <person name="Dudchenko O."/>
            <person name="Sargent D.J."/>
            <person name="Mead D."/>
            <person name="Buti M."/>
            <person name="Cavallini A."/>
            <person name="Hytonen T."/>
            <person name="Andres J."/>
            <person name="Pham M."/>
            <person name="Weisz D."/>
            <person name="Mascagni F."/>
            <person name="Usai G."/>
            <person name="Natali L."/>
            <person name="Bassil N."/>
            <person name="Fernandez G.E."/>
            <person name="Lomsadze A."/>
            <person name="Armour M."/>
            <person name="Olukolu B."/>
            <person name="Poorten T."/>
            <person name="Britton C."/>
            <person name="Davik J."/>
            <person name="Ashrafi H."/>
            <person name="Aiden E.L."/>
            <person name="Borodovsky M."/>
            <person name="Worthington M."/>
        </authorList>
    </citation>
    <scope>NUCLEOTIDE SEQUENCE [LARGE SCALE GENOMIC DNA]</scope>
    <source>
        <strain evidence="4">PI 553951</strain>
    </source>
</reference>
<dbReference type="EMBL" id="JBEDUW010000004">
    <property type="protein sequence ID" value="KAK9935608.1"/>
    <property type="molecule type" value="Genomic_DNA"/>
</dbReference>
<organism evidence="4 5">
    <name type="scientific">Rubus argutus</name>
    <name type="common">Southern blackberry</name>
    <dbReference type="NCBI Taxonomy" id="59490"/>
    <lineage>
        <taxon>Eukaryota</taxon>
        <taxon>Viridiplantae</taxon>
        <taxon>Streptophyta</taxon>
        <taxon>Embryophyta</taxon>
        <taxon>Tracheophyta</taxon>
        <taxon>Spermatophyta</taxon>
        <taxon>Magnoliopsida</taxon>
        <taxon>eudicotyledons</taxon>
        <taxon>Gunneridae</taxon>
        <taxon>Pentapetalae</taxon>
        <taxon>rosids</taxon>
        <taxon>fabids</taxon>
        <taxon>Rosales</taxon>
        <taxon>Rosaceae</taxon>
        <taxon>Rosoideae</taxon>
        <taxon>Rosoideae incertae sedis</taxon>
        <taxon>Rubus</taxon>
    </lineage>
</organism>
<keyword evidence="5" id="KW-1185">Reference proteome</keyword>
<feature type="compositionally biased region" description="Basic and acidic residues" evidence="3">
    <location>
        <begin position="269"/>
        <end position="281"/>
    </location>
</feature>
<dbReference type="GO" id="GO:0006360">
    <property type="term" value="P:transcription by RNA polymerase I"/>
    <property type="evidence" value="ECO:0007669"/>
    <property type="project" value="TreeGrafter"/>
</dbReference>
<dbReference type="InterPro" id="IPR013256">
    <property type="entry name" value="Chromatin_SPT2"/>
</dbReference>
<sequence>MGVAAEADFLRIREILKQRIRKERKKAMDSSTDDCSIEKKKLPKPFFGPSQHSIAPRLIQGMDAVMQELKISSKDLQELEIPTTTTAEEESESESESPLTKAAKLKESRDYSFLSSDDADQDSKGEPGVGKDSVSKSSDDEQRDSANLKSEKLQRPPQKTMSRSQKPASDKRQSTLENKSSLVKLQSQTKRRLVRPAKQCLEPNNTRVLKNQVKHHVEEVEDGDEDEDEDNVDVSSLIQGMFRRNRKRPSGLDYDDGDDRAMVSSFSDIQREERKSAKFAKKEDEIEALRIEQEENKERLRKANKKKLPKPSNDYLD</sequence>
<evidence type="ECO:0000313" key="5">
    <source>
        <dbReference type="Proteomes" id="UP001457282"/>
    </source>
</evidence>
<comment type="caution">
    <text evidence="4">The sequence shown here is derived from an EMBL/GenBank/DDBJ whole genome shotgun (WGS) entry which is preliminary data.</text>
</comment>
<feature type="compositionally biased region" description="Polar residues" evidence="3">
    <location>
        <begin position="175"/>
        <end position="188"/>
    </location>
</feature>
<feature type="region of interest" description="Disordered" evidence="3">
    <location>
        <begin position="22"/>
        <end position="51"/>
    </location>
</feature>
<dbReference type="GO" id="GO:0003677">
    <property type="term" value="F:DNA binding"/>
    <property type="evidence" value="ECO:0007669"/>
    <property type="project" value="TreeGrafter"/>
</dbReference>
<evidence type="ECO:0000313" key="4">
    <source>
        <dbReference type="EMBL" id="KAK9935608.1"/>
    </source>
</evidence>
<dbReference type="Pfam" id="PF08243">
    <property type="entry name" value="SPT2"/>
    <property type="match status" value="1"/>
</dbReference>
<dbReference type="GO" id="GO:0006334">
    <property type="term" value="P:nucleosome assembly"/>
    <property type="evidence" value="ECO:0007669"/>
    <property type="project" value="TreeGrafter"/>
</dbReference>
<comment type="similarity">
    <text evidence="1">Belongs to the SPT2 family.</text>
</comment>